<dbReference type="PROSITE" id="PS50989">
    <property type="entry name" value="COA_CT_CTER"/>
    <property type="match status" value="1"/>
</dbReference>
<dbReference type="EMBL" id="VITK01000001">
    <property type="protein sequence ID" value="TWB06848.1"/>
    <property type="molecule type" value="Genomic_DNA"/>
</dbReference>
<dbReference type="GO" id="GO:0016874">
    <property type="term" value="F:ligase activity"/>
    <property type="evidence" value="ECO:0007669"/>
    <property type="project" value="InterPro"/>
</dbReference>
<name>A0A560EBW5_9BRAD</name>
<dbReference type="PANTHER" id="PTHR22855:SF46">
    <property type="entry name" value="METHYLCROTONOYL-COA CARBOXYLASE"/>
    <property type="match status" value="1"/>
</dbReference>
<gene>
    <name evidence="3" type="ORF">FBZ96_101663</name>
</gene>
<dbReference type="InterPro" id="IPR029045">
    <property type="entry name" value="ClpP/crotonase-like_dom_sf"/>
</dbReference>
<dbReference type="PANTHER" id="PTHR22855">
    <property type="entry name" value="ACETYL, PROPIONYL, PYRUVATE, AND GLUTACONYL CARBOXYLASE-RELATED"/>
    <property type="match status" value="1"/>
</dbReference>
<dbReference type="InterPro" id="IPR011762">
    <property type="entry name" value="COA_CT_N"/>
</dbReference>
<protein>
    <submittedName>
        <fullName evidence="3">Geranyl-CoA carboxylase beta subunit</fullName>
    </submittedName>
</protein>
<dbReference type="FunFam" id="3.90.226.10:FF:000021">
    <property type="entry name" value="Acetyl-CoA carboxylase carboxyltransferase subunit"/>
    <property type="match status" value="1"/>
</dbReference>
<feature type="domain" description="CoA carboxyltransferase C-terminal" evidence="2">
    <location>
        <begin position="298"/>
        <end position="535"/>
    </location>
</feature>
<dbReference type="InterPro" id="IPR045190">
    <property type="entry name" value="MCCB/AccD1-like"/>
</dbReference>
<dbReference type="STRING" id="1803665.GCA_001641335_03380"/>
<keyword evidence="4" id="KW-1185">Reference proteome</keyword>
<dbReference type="AlphaFoldDB" id="A0A560EBW5"/>
<proteinExistence type="predicted"/>
<dbReference type="InterPro" id="IPR011763">
    <property type="entry name" value="COA_CT_C"/>
</dbReference>
<dbReference type="InterPro" id="IPR034733">
    <property type="entry name" value="AcCoA_carboxyl_beta"/>
</dbReference>
<evidence type="ECO:0000313" key="3">
    <source>
        <dbReference type="EMBL" id="TWB06848.1"/>
    </source>
</evidence>
<sequence length="551" mass="59303">MLRIAPERRSKLNVSILENTISPGSAAYHANRDGMLGLIDRMRALEERTRAASAAAKDRFHKRGQLLPRERVALVLDPGAPFIELSTLAGYMFDVPDANKSVPGGGVIAGIGFVSGIRCMVSANDAGIDAGALQPYGLDKTLRVQELALENKLPYVQLVESAGANLLRYRVEDFVRGGNIFRNLARLSAAGLPVVTVTHGSSTAGGAYQTGLSDYIVMVRGRTRAFLAGPPLLKAATGEIATEEELGGAEMHTQVSGLGDYLAEDDRDALRIAREIMAALEWQRPGQVAADFKPPRYDQDELLGIMPMDHKRPVDMKQVIARIIDDSDFTEMAPNYGPATVCGHARIEGQAIGIITNNGPLDPAGANKATHFIQACCQTRTPILYLNNTTGYMVGKAYEEAGMIKHGSKMIQAVTSATVPQITIYCGASFGAGNYGMCGRGFHPRFCFSWPNAKTAVMGGEQAAETMAIVTEAAAARRGKPVEKEKLDAMKAQIVGVFDGQMDVFSTSARVLDDGVIDPRDTRAVLSEVLAICREGDTRTPQRMQFSVARP</sequence>
<evidence type="ECO:0000313" key="4">
    <source>
        <dbReference type="Proteomes" id="UP000319949"/>
    </source>
</evidence>
<feature type="domain" description="CoA carboxyltransferase N-terminal" evidence="1">
    <location>
        <begin position="32"/>
        <end position="292"/>
    </location>
</feature>
<dbReference type="SUPFAM" id="SSF52096">
    <property type="entry name" value="ClpP/crotonase"/>
    <property type="match status" value="2"/>
</dbReference>
<dbReference type="FunFam" id="3.90.226.10:FF:000046">
    <property type="entry name" value="Geranyl-CoA carboxylase beta subunit"/>
    <property type="match status" value="1"/>
</dbReference>
<organism evidence="3 4">
    <name type="scientific">Bradyrhizobium stylosanthis</name>
    <dbReference type="NCBI Taxonomy" id="1803665"/>
    <lineage>
        <taxon>Bacteria</taxon>
        <taxon>Pseudomonadati</taxon>
        <taxon>Pseudomonadota</taxon>
        <taxon>Alphaproteobacteria</taxon>
        <taxon>Hyphomicrobiales</taxon>
        <taxon>Nitrobacteraceae</taxon>
        <taxon>Bradyrhizobium</taxon>
    </lineage>
</organism>
<evidence type="ECO:0000259" key="2">
    <source>
        <dbReference type="PROSITE" id="PS50989"/>
    </source>
</evidence>
<dbReference type="Gene3D" id="3.90.226.10">
    <property type="entry name" value="2-enoyl-CoA Hydratase, Chain A, domain 1"/>
    <property type="match status" value="2"/>
</dbReference>
<evidence type="ECO:0000259" key="1">
    <source>
        <dbReference type="PROSITE" id="PS50980"/>
    </source>
</evidence>
<reference evidence="3 4" key="1">
    <citation type="submission" date="2019-06" db="EMBL/GenBank/DDBJ databases">
        <title>Genomic Encyclopedia of Type Strains, Phase IV (KMG-V): Genome sequencing to study the core and pangenomes of soil and plant-associated prokaryotes.</title>
        <authorList>
            <person name="Whitman W."/>
        </authorList>
    </citation>
    <scope>NUCLEOTIDE SEQUENCE [LARGE SCALE GENOMIC DNA]</scope>
    <source>
        <strain evidence="3 4">BR 510</strain>
    </source>
</reference>
<dbReference type="Pfam" id="PF01039">
    <property type="entry name" value="Carboxyl_trans"/>
    <property type="match status" value="1"/>
</dbReference>
<dbReference type="Proteomes" id="UP000319949">
    <property type="component" value="Unassembled WGS sequence"/>
</dbReference>
<dbReference type="PROSITE" id="PS50980">
    <property type="entry name" value="COA_CT_NTER"/>
    <property type="match status" value="1"/>
</dbReference>
<comment type="caution">
    <text evidence="3">The sequence shown here is derived from an EMBL/GenBank/DDBJ whole genome shotgun (WGS) entry which is preliminary data.</text>
</comment>
<accession>A0A560EBW5</accession>